<dbReference type="Proteomes" id="UP000011134">
    <property type="component" value="Unassembled WGS sequence"/>
</dbReference>
<organism evidence="1 2">
    <name type="scientific">Photobacterium marinum</name>
    <dbReference type="NCBI Taxonomy" id="1056511"/>
    <lineage>
        <taxon>Bacteria</taxon>
        <taxon>Pseudomonadati</taxon>
        <taxon>Pseudomonadota</taxon>
        <taxon>Gammaproteobacteria</taxon>
        <taxon>Vibrionales</taxon>
        <taxon>Vibrionaceae</taxon>
        <taxon>Photobacterium</taxon>
    </lineage>
</organism>
<dbReference type="PATRIC" id="fig|1056511.3.peg.612"/>
<comment type="caution">
    <text evidence="1">The sequence shown here is derived from an EMBL/GenBank/DDBJ whole genome shotgun (WGS) entry which is preliminary data.</text>
</comment>
<gene>
    <name evidence="1" type="ORF">C942_01539</name>
</gene>
<proteinExistence type="predicted"/>
<keyword evidence="2" id="KW-1185">Reference proteome</keyword>
<evidence type="ECO:0000313" key="1">
    <source>
        <dbReference type="EMBL" id="ELR67609.1"/>
    </source>
</evidence>
<dbReference type="EMBL" id="AMZO01000002">
    <property type="protein sequence ID" value="ELR67609.1"/>
    <property type="molecule type" value="Genomic_DNA"/>
</dbReference>
<accession>L8JJE7</accession>
<sequence>MLVCFYLIIYFNQITIILQAFDVNKVSRIINQRLIAFF</sequence>
<dbReference type="AlphaFoldDB" id="L8JJE7"/>
<evidence type="ECO:0000313" key="2">
    <source>
        <dbReference type="Proteomes" id="UP000011134"/>
    </source>
</evidence>
<name>L8JJE7_9GAMM</name>
<reference evidence="1 2" key="1">
    <citation type="submission" date="2012-12" db="EMBL/GenBank/DDBJ databases">
        <title>Genome Assembly of Photobacterium sp. AK15.</title>
        <authorList>
            <person name="Khatri I."/>
            <person name="Vaidya B."/>
            <person name="Srinivas T.N.R."/>
            <person name="Subramanian S."/>
            <person name="Pinnaka A."/>
        </authorList>
    </citation>
    <scope>NUCLEOTIDE SEQUENCE [LARGE SCALE GENOMIC DNA]</scope>
    <source>
        <strain evidence="1 2">AK15</strain>
    </source>
</reference>
<protein>
    <submittedName>
        <fullName evidence="1">Uncharacterized protein</fullName>
    </submittedName>
</protein>